<dbReference type="SUPFAM" id="SSF109998">
    <property type="entry name" value="Triger factor/SurA peptide-binding domain-like"/>
    <property type="match status" value="1"/>
</dbReference>
<dbReference type="AlphaFoldDB" id="A0A839JWD0"/>
<dbReference type="PANTHER" id="PTHR47245">
    <property type="entry name" value="PEPTIDYLPROLYL ISOMERASE"/>
    <property type="match status" value="1"/>
</dbReference>
<dbReference type="Gene3D" id="3.10.50.40">
    <property type="match status" value="1"/>
</dbReference>
<sequence>MKKHKQMITYMLLFLQTSSLLLSGCSIKDHTPILTINDKKLYQKDFIYDIYLVETEGERMENYIQDTLDVSYWDYEQNGSSMRELAKDSVLSRVVLYEILSDQANQNGISLSQQELSQNQEAISQIMQTVSEEDIKRLGITREIISDSYNKIALGDKYYKELLNGFYVNEDVIHARLNPEDYREYKTECLFLPYTTGEDNKAIFLSNGKSASLKPILSEVLFSSEQGVEFAELLNEDIGFVYMTRDFIYGDSSCEKEYQEVAMQLKNGAYSNLILTEQGYYIIHMLDNHSTQKYEMAVEEAIREEKEKQFEIYYDSLKENYDININFPVWTKIQIGDTSVTK</sequence>
<organism evidence="2 3">
    <name type="scientific">Variimorphobacter saccharofermentans</name>
    <dbReference type="NCBI Taxonomy" id="2755051"/>
    <lineage>
        <taxon>Bacteria</taxon>
        <taxon>Bacillati</taxon>
        <taxon>Bacillota</taxon>
        <taxon>Clostridia</taxon>
        <taxon>Lachnospirales</taxon>
        <taxon>Lachnospiraceae</taxon>
        <taxon>Variimorphobacter</taxon>
    </lineage>
</organism>
<evidence type="ECO:0000313" key="2">
    <source>
        <dbReference type="EMBL" id="MBB2181983.1"/>
    </source>
</evidence>
<name>A0A839JWD0_9FIRM</name>
<dbReference type="EMBL" id="JACEGA010000001">
    <property type="protein sequence ID" value="MBB2181983.1"/>
    <property type="molecule type" value="Genomic_DNA"/>
</dbReference>
<dbReference type="GO" id="GO:0003755">
    <property type="term" value="F:peptidyl-prolyl cis-trans isomerase activity"/>
    <property type="evidence" value="ECO:0007669"/>
    <property type="project" value="InterPro"/>
</dbReference>
<accession>A0A839JWD0</accession>
<dbReference type="RefSeq" id="WP_228351719.1">
    <property type="nucleotide sequence ID" value="NZ_JACEGA010000001.1"/>
</dbReference>
<protein>
    <recommendedName>
        <fullName evidence="4">Peptidyl-prolyl cis-trans isomerase</fullName>
    </recommendedName>
</protein>
<dbReference type="Proteomes" id="UP000574276">
    <property type="component" value="Unassembled WGS sequence"/>
</dbReference>
<proteinExistence type="predicted"/>
<feature type="signal peptide" evidence="1">
    <location>
        <begin position="1"/>
        <end position="23"/>
    </location>
</feature>
<evidence type="ECO:0000313" key="3">
    <source>
        <dbReference type="Proteomes" id="UP000574276"/>
    </source>
</evidence>
<feature type="chain" id="PRO_5039270422" description="Peptidyl-prolyl cis-trans isomerase" evidence="1">
    <location>
        <begin position="24"/>
        <end position="342"/>
    </location>
</feature>
<reference evidence="2 3" key="1">
    <citation type="submission" date="2020-07" db="EMBL/GenBank/DDBJ databases">
        <title>Characterization and genome sequencing of isolate MD1, a novel member within the family Lachnospiraceae.</title>
        <authorList>
            <person name="Rettenmaier R."/>
            <person name="Di Bello L."/>
            <person name="Zinser C."/>
            <person name="Scheitz K."/>
            <person name="Liebl W."/>
            <person name="Zverlov V."/>
        </authorList>
    </citation>
    <scope>NUCLEOTIDE SEQUENCE [LARGE SCALE GENOMIC DNA]</scope>
    <source>
        <strain evidence="2 3">MD1</strain>
    </source>
</reference>
<keyword evidence="1" id="KW-0732">Signal</keyword>
<comment type="caution">
    <text evidence="2">The sequence shown here is derived from an EMBL/GenBank/DDBJ whole genome shotgun (WGS) entry which is preliminary data.</text>
</comment>
<dbReference type="InterPro" id="IPR050245">
    <property type="entry name" value="PrsA_foldase"/>
</dbReference>
<gene>
    <name evidence="2" type="ORF">H0486_03725</name>
</gene>
<dbReference type="PROSITE" id="PS51257">
    <property type="entry name" value="PROKAR_LIPOPROTEIN"/>
    <property type="match status" value="1"/>
</dbReference>
<dbReference type="InterPro" id="IPR046357">
    <property type="entry name" value="PPIase_dom_sf"/>
</dbReference>
<evidence type="ECO:0008006" key="4">
    <source>
        <dbReference type="Google" id="ProtNLM"/>
    </source>
</evidence>
<keyword evidence="3" id="KW-1185">Reference proteome</keyword>
<evidence type="ECO:0000256" key="1">
    <source>
        <dbReference type="SAM" id="SignalP"/>
    </source>
</evidence>
<dbReference type="PANTHER" id="PTHR47245:SF2">
    <property type="entry name" value="PEPTIDYL-PROLYL CIS-TRANS ISOMERASE HP_0175-RELATED"/>
    <property type="match status" value="1"/>
</dbReference>
<dbReference type="InterPro" id="IPR027304">
    <property type="entry name" value="Trigger_fact/SurA_dom_sf"/>
</dbReference>